<organism evidence="3 5">
    <name type="scientific">Dracunculus medinensis</name>
    <name type="common">Guinea worm</name>
    <dbReference type="NCBI Taxonomy" id="318479"/>
    <lineage>
        <taxon>Eukaryota</taxon>
        <taxon>Metazoa</taxon>
        <taxon>Ecdysozoa</taxon>
        <taxon>Nematoda</taxon>
        <taxon>Chromadorea</taxon>
        <taxon>Rhabditida</taxon>
        <taxon>Spirurina</taxon>
        <taxon>Dracunculoidea</taxon>
        <taxon>Dracunculidae</taxon>
        <taxon>Dracunculus</taxon>
    </lineage>
</organism>
<feature type="compositionally biased region" description="Basic and acidic residues" evidence="1">
    <location>
        <begin position="151"/>
        <end position="164"/>
    </location>
</feature>
<dbReference type="Proteomes" id="UP000038040">
    <property type="component" value="Unplaced"/>
</dbReference>
<dbReference type="Proteomes" id="UP000274756">
    <property type="component" value="Unassembled WGS sequence"/>
</dbReference>
<dbReference type="WBParaSite" id="DME_0000352601-mRNA-1">
    <property type="protein sequence ID" value="DME_0000352601-mRNA-1"/>
    <property type="gene ID" value="DME_0000352601"/>
</dbReference>
<feature type="region of interest" description="Disordered" evidence="1">
    <location>
        <begin position="144"/>
        <end position="164"/>
    </location>
</feature>
<reference evidence="5" key="1">
    <citation type="submission" date="2017-02" db="UniProtKB">
        <authorList>
            <consortium name="WormBaseParasite"/>
        </authorList>
    </citation>
    <scope>IDENTIFICATION</scope>
</reference>
<dbReference type="EMBL" id="UYYG01001161">
    <property type="protein sequence ID" value="VDN57558.1"/>
    <property type="molecule type" value="Genomic_DNA"/>
</dbReference>
<name>A0A0N4U8Y6_DRAME</name>
<evidence type="ECO:0000256" key="1">
    <source>
        <dbReference type="SAM" id="MobiDB-lite"/>
    </source>
</evidence>
<reference evidence="2 4" key="2">
    <citation type="submission" date="2018-11" db="EMBL/GenBank/DDBJ databases">
        <authorList>
            <consortium name="Pathogen Informatics"/>
        </authorList>
    </citation>
    <scope>NUCLEOTIDE SEQUENCE [LARGE SCALE GENOMIC DNA]</scope>
</reference>
<dbReference type="OrthoDB" id="5857635at2759"/>
<evidence type="ECO:0000313" key="4">
    <source>
        <dbReference type="Proteomes" id="UP000274756"/>
    </source>
</evidence>
<keyword evidence="4" id="KW-1185">Reference proteome</keyword>
<protein>
    <submittedName>
        <fullName evidence="2 5">Uncharacterized protein</fullName>
    </submittedName>
</protein>
<evidence type="ECO:0000313" key="5">
    <source>
        <dbReference type="WBParaSite" id="DME_0000352601-mRNA-1"/>
    </source>
</evidence>
<evidence type="ECO:0000313" key="2">
    <source>
        <dbReference type="EMBL" id="VDN57558.1"/>
    </source>
</evidence>
<feature type="region of interest" description="Disordered" evidence="1">
    <location>
        <begin position="64"/>
        <end position="85"/>
    </location>
</feature>
<dbReference type="AlphaFoldDB" id="A0A0N4U8Y6"/>
<evidence type="ECO:0000313" key="3">
    <source>
        <dbReference type="Proteomes" id="UP000038040"/>
    </source>
</evidence>
<proteinExistence type="predicted"/>
<gene>
    <name evidence="2" type="ORF">DME_LOCUS7531</name>
</gene>
<sequence length="164" mass="19111">MTMLNKKVPLNRQDIRGTGIGAYRSYKQDESQEALSPEDRLMENAYSTPADDLYNNQGDKAHVYKNPIYTPKNIRQRNTDDNVYDKAGSYRTNMIIPMEKTPEMNDTIKMNNARNNMNVNSSFKSAPHGYFREIFEEKFEEKYEIEEDKTESETDSKNSQEIAK</sequence>
<accession>A0A0N4U8Y6</accession>